<name>A0A915K6C7_ROMCU</name>
<accession>A0A915K6C7</accession>
<dbReference type="WBParaSite" id="nRc.2.0.1.t33888-RA">
    <property type="protein sequence ID" value="nRc.2.0.1.t33888-RA"/>
    <property type="gene ID" value="nRc.2.0.1.g33888"/>
</dbReference>
<keyword evidence="1" id="KW-1185">Reference proteome</keyword>
<evidence type="ECO:0000313" key="2">
    <source>
        <dbReference type="WBParaSite" id="nRc.2.0.1.t33888-RA"/>
    </source>
</evidence>
<evidence type="ECO:0000313" key="1">
    <source>
        <dbReference type="Proteomes" id="UP000887565"/>
    </source>
</evidence>
<sequence length="125" mass="13010">MSIDPSKRTGASDKMLLSMSFRKLLICVTETIRSAAAGLLVGADVGTVVGNFVILRSKIGISSSLSSNGSGAVINIGGSSNFSAVNTCAEAVVRNGAIHMKIFIEDDPAVGQTITDIPLRRKMVL</sequence>
<dbReference type="AlphaFoldDB" id="A0A915K6C7"/>
<dbReference type="Proteomes" id="UP000887565">
    <property type="component" value="Unplaced"/>
</dbReference>
<reference evidence="2" key="1">
    <citation type="submission" date="2022-11" db="UniProtKB">
        <authorList>
            <consortium name="WormBaseParasite"/>
        </authorList>
    </citation>
    <scope>IDENTIFICATION</scope>
</reference>
<proteinExistence type="predicted"/>
<protein>
    <submittedName>
        <fullName evidence="2">Uncharacterized protein</fullName>
    </submittedName>
</protein>
<organism evidence="1 2">
    <name type="scientific">Romanomermis culicivorax</name>
    <name type="common">Nematode worm</name>
    <dbReference type="NCBI Taxonomy" id="13658"/>
    <lineage>
        <taxon>Eukaryota</taxon>
        <taxon>Metazoa</taxon>
        <taxon>Ecdysozoa</taxon>
        <taxon>Nematoda</taxon>
        <taxon>Enoplea</taxon>
        <taxon>Dorylaimia</taxon>
        <taxon>Mermithida</taxon>
        <taxon>Mermithoidea</taxon>
        <taxon>Mermithidae</taxon>
        <taxon>Romanomermis</taxon>
    </lineage>
</organism>